<accession>A0ACC0EGF0</accession>
<evidence type="ECO:0000313" key="2">
    <source>
        <dbReference type="Proteomes" id="UP001060170"/>
    </source>
</evidence>
<reference evidence="2" key="1">
    <citation type="journal article" date="2018" name="BMC Genomics">
        <title>Genomic insights into host adaptation between the wheat stripe rust pathogen (Puccinia striiformis f. sp. tritici) and the barley stripe rust pathogen (Puccinia striiformis f. sp. hordei).</title>
        <authorList>
            <person name="Xia C."/>
            <person name="Wang M."/>
            <person name="Yin C."/>
            <person name="Cornejo O.E."/>
            <person name="Hulbert S.H."/>
            <person name="Chen X."/>
        </authorList>
    </citation>
    <scope>NUCLEOTIDE SEQUENCE [LARGE SCALE GENOMIC DNA]</scope>
    <source>
        <strain evidence="2">93-210</strain>
    </source>
</reference>
<keyword evidence="2" id="KW-1185">Reference proteome</keyword>
<comment type="caution">
    <text evidence="1">The sequence shown here is derived from an EMBL/GenBank/DDBJ whole genome shotgun (WGS) entry which is preliminary data.</text>
</comment>
<proteinExistence type="predicted"/>
<name>A0ACC0EGF0_9BASI</name>
<dbReference type="EMBL" id="CM045870">
    <property type="protein sequence ID" value="KAI7953534.1"/>
    <property type="molecule type" value="Genomic_DNA"/>
</dbReference>
<dbReference type="Proteomes" id="UP001060170">
    <property type="component" value="Chromosome 6"/>
</dbReference>
<organism evidence="1 2">
    <name type="scientific">Puccinia striiformis f. sp. tritici</name>
    <dbReference type="NCBI Taxonomy" id="168172"/>
    <lineage>
        <taxon>Eukaryota</taxon>
        <taxon>Fungi</taxon>
        <taxon>Dikarya</taxon>
        <taxon>Basidiomycota</taxon>
        <taxon>Pucciniomycotina</taxon>
        <taxon>Pucciniomycetes</taxon>
        <taxon>Pucciniales</taxon>
        <taxon>Pucciniaceae</taxon>
        <taxon>Puccinia</taxon>
    </lineage>
</organism>
<reference evidence="1 2" key="3">
    <citation type="journal article" date="2022" name="Microbiol. Spectr.">
        <title>Folding features and dynamics of 3D genome architecture in plant fungal pathogens.</title>
        <authorList>
            <person name="Xia C."/>
        </authorList>
    </citation>
    <scope>NUCLEOTIDE SEQUENCE [LARGE SCALE GENOMIC DNA]</scope>
    <source>
        <strain evidence="1 2">93-210</strain>
    </source>
</reference>
<reference evidence="2" key="2">
    <citation type="journal article" date="2018" name="Mol. Plant Microbe Interact.">
        <title>Genome sequence resources for the wheat stripe rust pathogen (Puccinia striiformis f. sp. tritici) and the barley stripe rust pathogen (Puccinia striiformis f. sp. hordei).</title>
        <authorList>
            <person name="Xia C."/>
            <person name="Wang M."/>
            <person name="Yin C."/>
            <person name="Cornejo O.E."/>
            <person name="Hulbert S.H."/>
            <person name="Chen X."/>
        </authorList>
    </citation>
    <scope>NUCLEOTIDE SEQUENCE [LARGE SCALE GENOMIC DNA]</scope>
    <source>
        <strain evidence="2">93-210</strain>
    </source>
</reference>
<protein>
    <submittedName>
        <fullName evidence="1">Uncharacterized protein</fullName>
    </submittedName>
</protein>
<evidence type="ECO:0000313" key="1">
    <source>
        <dbReference type="EMBL" id="KAI7953534.1"/>
    </source>
</evidence>
<feature type="non-terminal residue" evidence="1">
    <location>
        <position position="1"/>
    </location>
</feature>
<gene>
    <name evidence="1" type="ORF">MJO28_006081</name>
</gene>
<sequence length="165" mass="18508">TSPLEPPSSTLQSGILKQVYETYTRPQNVNLNDYLHLPGSTSPEFCSSQNGRSIPELRRCELQSMLSQGRPRGALRPRDMLKTTPLLSKTTRKRRATTSGVRTLLFSSDLTTHLKRPFMDYPSSFLDIDSRSISLSIVTSPYWFFALSSLFLSTVSTPSASHEYA</sequence>